<proteinExistence type="predicted"/>
<dbReference type="EMBL" id="WBMS02000031">
    <property type="protein sequence ID" value="MWA04851.1"/>
    <property type="molecule type" value="Genomic_DNA"/>
</dbReference>
<dbReference type="AlphaFoldDB" id="A0A6I4MMX6"/>
<protein>
    <recommendedName>
        <fullName evidence="4">CoA transferase</fullName>
    </recommendedName>
</protein>
<sequence length="367" mass="40225">MAPTMKALLEPSIRVVELGESLAGSYCGRLLQQLGAGVTAVEPTRRSRLRSMPPRLPGSDVSATYTALTEGKRIVRADFDQPAGRASIEELLAGADVVIMSGTLREWEERALSPADVRRLAPTAVVGRVTTFGDVGPYAQWAGGELQAQALGGLMNMIGEPDAEPIRIGGYPAQYSTGLALLAGISLGLFRKDNAGRGSSFSTSVIETVAHMEWKTAQTYAQEGKIAVRGWRQDPPLILPCRDGFFAFFYLPHDWDVVRKVVQDPRLDDERFSTQPLRQENRDELVAVLTEFTLRHNKVDLYHLTQAHRMTTGYVASISDLFADRQYLSRGFFDDVETPGFGPAKLPGAPWRWVAAPAPQPQEGQVA</sequence>
<reference evidence="2" key="1">
    <citation type="submission" date="2019-12" db="EMBL/GenBank/DDBJ databases">
        <title>Actinomadura physcomitrii sp. nov., a novel actinomycete isolated from moss [Physcomitrium sphaericum (Ludw) Fuernr].</title>
        <authorList>
            <person name="Zhuang X."/>
        </authorList>
    </citation>
    <scope>NUCLEOTIDE SEQUENCE [LARGE SCALE GENOMIC DNA]</scope>
    <source>
        <strain evidence="2">LD22</strain>
    </source>
</reference>
<evidence type="ECO:0000313" key="2">
    <source>
        <dbReference type="EMBL" id="MWA04851.1"/>
    </source>
</evidence>
<dbReference type="SUPFAM" id="SSF89796">
    <property type="entry name" value="CoA-transferase family III (CaiB/BaiF)"/>
    <property type="match status" value="1"/>
</dbReference>
<dbReference type="Proteomes" id="UP000462055">
    <property type="component" value="Unassembled WGS sequence"/>
</dbReference>
<dbReference type="InterPro" id="IPR050483">
    <property type="entry name" value="CoA-transferase_III_domain"/>
</dbReference>
<keyword evidence="1" id="KW-0808">Transferase</keyword>
<evidence type="ECO:0000256" key="1">
    <source>
        <dbReference type="ARBA" id="ARBA00022679"/>
    </source>
</evidence>
<organism evidence="2 3">
    <name type="scientific">Actinomadura physcomitrii</name>
    <dbReference type="NCBI Taxonomy" id="2650748"/>
    <lineage>
        <taxon>Bacteria</taxon>
        <taxon>Bacillati</taxon>
        <taxon>Actinomycetota</taxon>
        <taxon>Actinomycetes</taxon>
        <taxon>Streptosporangiales</taxon>
        <taxon>Thermomonosporaceae</taxon>
        <taxon>Actinomadura</taxon>
    </lineage>
</organism>
<evidence type="ECO:0000313" key="3">
    <source>
        <dbReference type="Proteomes" id="UP000462055"/>
    </source>
</evidence>
<dbReference type="Pfam" id="PF02515">
    <property type="entry name" value="CoA_transf_3"/>
    <property type="match status" value="1"/>
</dbReference>
<gene>
    <name evidence="2" type="ORF">F8568_031670</name>
</gene>
<name>A0A6I4MMX6_9ACTN</name>
<keyword evidence="3" id="KW-1185">Reference proteome</keyword>
<evidence type="ECO:0008006" key="4">
    <source>
        <dbReference type="Google" id="ProtNLM"/>
    </source>
</evidence>
<dbReference type="RefSeq" id="WP_151597355.1">
    <property type="nucleotide sequence ID" value="NZ_WBMS02000031.1"/>
</dbReference>
<dbReference type="InterPro" id="IPR044855">
    <property type="entry name" value="CoA-Trfase_III_dom3_sf"/>
</dbReference>
<dbReference type="InterPro" id="IPR023606">
    <property type="entry name" value="CoA-Trfase_III_dom_1_sf"/>
</dbReference>
<dbReference type="GO" id="GO:0008410">
    <property type="term" value="F:CoA-transferase activity"/>
    <property type="evidence" value="ECO:0007669"/>
    <property type="project" value="TreeGrafter"/>
</dbReference>
<dbReference type="InterPro" id="IPR003673">
    <property type="entry name" value="CoA-Trfase_fam_III"/>
</dbReference>
<accession>A0A6I4MMX6</accession>
<dbReference type="PANTHER" id="PTHR48207">
    <property type="entry name" value="SUCCINATE--HYDROXYMETHYLGLUTARATE COA-TRANSFERASE"/>
    <property type="match status" value="1"/>
</dbReference>
<dbReference type="Gene3D" id="3.30.1540.10">
    <property type="entry name" value="formyl-coa transferase, domain 3"/>
    <property type="match status" value="1"/>
</dbReference>
<comment type="caution">
    <text evidence="2">The sequence shown here is derived from an EMBL/GenBank/DDBJ whole genome shotgun (WGS) entry which is preliminary data.</text>
</comment>
<dbReference type="Gene3D" id="3.40.50.10540">
    <property type="entry name" value="Crotonobetainyl-coa:carnitine coa-transferase, domain 1"/>
    <property type="match status" value="1"/>
</dbReference>
<dbReference type="PANTHER" id="PTHR48207:SF3">
    <property type="entry name" value="SUCCINATE--HYDROXYMETHYLGLUTARATE COA-TRANSFERASE"/>
    <property type="match status" value="1"/>
</dbReference>